<organism evidence="1">
    <name type="scientific">uncultured delta proteobacterium</name>
    <dbReference type="NCBI Taxonomy" id="34034"/>
    <lineage>
        <taxon>Bacteria</taxon>
        <taxon>Deltaproteobacteria</taxon>
        <taxon>environmental samples</taxon>
    </lineage>
</organism>
<protein>
    <submittedName>
        <fullName evidence="1">Uncharacterized protein</fullName>
    </submittedName>
</protein>
<dbReference type="SUPFAM" id="SSF53474">
    <property type="entry name" value="alpha/beta-Hydrolases"/>
    <property type="match status" value="1"/>
</dbReference>
<reference evidence="1" key="1">
    <citation type="journal article" date="2005" name="Environ. Microbiol.">
        <title>Lateral gene transfer and phylogenetic assignment of environmental fosmid clones.</title>
        <authorList>
            <person name="Nesbo C.L."/>
            <person name="Boucher Y."/>
            <person name="Dlutek M."/>
            <person name="Doolittle F.W."/>
        </authorList>
    </citation>
    <scope>NUCLEOTIDE SEQUENCE</scope>
</reference>
<dbReference type="AlphaFoldDB" id="Q2YZM5"/>
<proteinExistence type="predicted"/>
<dbReference type="InterPro" id="IPR029058">
    <property type="entry name" value="AB_hydrolase_fold"/>
</dbReference>
<accession>Q2YZM5</accession>
<dbReference type="EMBL" id="AJ937768">
    <property type="protein sequence ID" value="CAI78673.1"/>
    <property type="molecule type" value="Genomic_DNA"/>
</dbReference>
<evidence type="ECO:0000313" key="1">
    <source>
        <dbReference type="EMBL" id="CAI78673.1"/>
    </source>
</evidence>
<sequence length="102" mass="12124">MLNARTCMELTEALMPYFPDFPSYRDYFNLYTLKSDFFADLRIPVKIFIAKDDPVIPREDFDALDNNHYLSILRLKYGGHCGFIDLFPMHCWYNKIITDDII</sequence>
<name>Q2YZM5_9DELT</name>